<feature type="chain" id="PRO_5043369697" description="Nuclear transport factor 2 family protein" evidence="1">
    <location>
        <begin position="28"/>
        <end position="172"/>
    </location>
</feature>
<organism evidence="2">
    <name type="scientific">Dyadobacter sp. 676</name>
    <dbReference type="NCBI Taxonomy" id="3088362"/>
    <lineage>
        <taxon>Bacteria</taxon>
        <taxon>Pseudomonadati</taxon>
        <taxon>Bacteroidota</taxon>
        <taxon>Cytophagia</taxon>
        <taxon>Cytophagales</taxon>
        <taxon>Spirosomataceae</taxon>
        <taxon>Dyadobacter</taxon>
    </lineage>
</organism>
<dbReference type="Gene3D" id="3.10.450.50">
    <property type="match status" value="1"/>
</dbReference>
<keyword evidence="1" id="KW-0732">Signal</keyword>
<protein>
    <recommendedName>
        <fullName evidence="3">Nuclear transport factor 2 family protein</fullName>
    </recommendedName>
</protein>
<evidence type="ECO:0000256" key="1">
    <source>
        <dbReference type="SAM" id="SignalP"/>
    </source>
</evidence>
<sequence length="172" mass="19978">MKNRTGKLGAGIPVLLLLLLPACGRQAAVLDPEREKAAIRDVIVKETTAYYKQDYATWKSTYVAKPYFREHGYWDGYPEKVRIYNSFAELDSLKKKQFDDNKTVWQTAEVTRSNENFRIYGDVAWYTSDQVSTDRNTGKLLGKSVDIRILEKEKGEWKIAYLGFYYLPLEKK</sequence>
<evidence type="ECO:0000313" key="2">
    <source>
        <dbReference type="EMBL" id="XCH23050.1"/>
    </source>
</evidence>
<name>A0AAU8FHI4_9BACT</name>
<dbReference type="InterPro" id="IPR032710">
    <property type="entry name" value="NTF2-like_dom_sf"/>
</dbReference>
<evidence type="ECO:0008006" key="3">
    <source>
        <dbReference type="Google" id="ProtNLM"/>
    </source>
</evidence>
<dbReference type="EMBL" id="CP159289">
    <property type="protein sequence ID" value="XCH23050.1"/>
    <property type="molecule type" value="Genomic_DNA"/>
</dbReference>
<dbReference type="SUPFAM" id="SSF54427">
    <property type="entry name" value="NTF2-like"/>
    <property type="match status" value="1"/>
</dbReference>
<reference evidence="2" key="1">
    <citation type="submission" date="2024-06" db="EMBL/GenBank/DDBJ databases">
        <title>Sequencing and assembly of the genome of Dyadobacter sp. strain 676, a symbiont of Cyamopsis tetragonoloba.</title>
        <authorList>
            <person name="Guro P."/>
            <person name="Sazanova A."/>
            <person name="Kuznetsova I."/>
            <person name="Belimov A."/>
            <person name="Safronova V."/>
        </authorList>
    </citation>
    <scope>NUCLEOTIDE SEQUENCE</scope>
    <source>
        <strain evidence="2">676</strain>
    </source>
</reference>
<dbReference type="RefSeq" id="WP_353718376.1">
    <property type="nucleotide sequence ID" value="NZ_CP159289.1"/>
</dbReference>
<accession>A0AAU8FHI4</accession>
<feature type="signal peptide" evidence="1">
    <location>
        <begin position="1"/>
        <end position="27"/>
    </location>
</feature>
<proteinExistence type="predicted"/>
<gene>
    <name evidence="2" type="ORF">ABV298_22340</name>
</gene>
<dbReference type="AlphaFoldDB" id="A0AAU8FHI4"/>